<proteinExistence type="predicted"/>
<name>A0AAX0M4Z5_VIBPH</name>
<dbReference type="AlphaFoldDB" id="A0AAX0M4Z5"/>
<comment type="caution">
    <text evidence="1">The sequence shown here is derived from an EMBL/GenBank/DDBJ whole genome shotgun (WGS) entry which is preliminary data.</text>
</comment>
<dbReference type="EMBL" id="LHQV01000031">
    <property type="protein sequence ID" value="OQJ95653.1"/>
    <property type="molecule type" value="Genomic_DNA"/>
</dbReference>
<organism evidence="1 2">
    <name type="scientific">Vibrio parahaemolyticus</name>
    <dbReference type="NCBI Taxonomy" id="670"/>
    <lineage>
        <taxon>Bacteria</taxon>
        <taxon>Pseudomonadati</taxon>
        <taxon>Pseudomonadota</taxon>
        <taxon>Gammaproteobacteria</taxon>
        <taxon>Vibrionales</taxon>
        <taxon>Vibrionaceae</taxon>
        <taxon>Vibrio</taxon>
    </lineage>
</organism>
<gene>
    <name evidence="1" type="ORF">AKG60_26535</name>
</gene>
<sequence>MPERKSFSRFSVLGFKINIYKIYIYDLLLDLLLGSTTSVDKLKMINKIMDLLWIISCDHGWI</sequence>
<evidence type="ECO:0000313" key="2">
    <source>
        <dbReference type="Proteomes" id="UP000191946"/>
    </source>
</evidence>
<evidence type="ECO:0000313" key="1">
    <source>
        <dbReference type="EMBL" id="OQJ95653.1"/>
    </source>
</evidence>
<accession>A0AAX0M4Z5</accession>
<dbReference type="Proteomes" id="UP000191946">
    <property type="component" value="Unassembled WGS sequence"/>
</dbReference>
<protein>
    <submittedName>
        <fullName evidence="1">Uncharacterized protein</fullName>
    </submittedName>
</protein>
<reference evidence="1 2" key="1">
    <citation type="submission" date="2015-08" db="EMBL/GenBank/DDBJ databases">
        <title>Draft Genome Sequences of Vibrio parahaemolyticus Strains.</title>
        <authorList>
            <person name="Gonzalez-Escalona N."/>
            <person name="DePaola A."/>
        </authorList>
    </citation>
    <scope>NUCLEOTIDE SEQUENCE [LARGE SCALE GENOMIC DNA]</scope>
    <source>
        <strain evidence="1 2">CFSAN001621</strain>
    </source>
</reference>
<keyword evidence="2" id="KW-1185">Reference proteome</keyword>